<dbReference type="EMBL" id="JACBZH010000001">
    <property type="protein sequence ID" value="NYH90831.1"/>
    <property type="molecule type" value="Genomic_DNA"/>
</dbReference>
<dbReference type="RefSeq" id="WP_179788480.1">
    <property type="nucleotide sequence ID" value="NZ_BAAARR010000016.1"/>
</dbReference>
<feature type="compositionally biased region" description="Pro residues" evidence="1">
    <location>
        <begin position="93"/>
        <end position="105"/>
    </location>
</feature>
<protein>
    <submittedName>
        <fullName evidence="2">Uncharacterized protein</fullName>
    </submittedName>
</protein>
<comment type="caution">
    <text evidence="2">The sequence shown here is derived from an EMBL/GenBank/DDBJ whole genome shotgun (WGS) entry which is preliminary data.</text>
</comment>
<gene>
    <name evidence="2" type="ORF">F4554_003469</name>
</gene>
<evidence type="ECO:0000256" key="1">
    <source>
        <dbReference type="SAM" id="MobiDB-lite"/>
    </source>
</evidence>
<name>A0A852ZCJ3_9ACTN</name>
<dbReference type="AlphaFoldDB" id="A0A852ZCJ3"/>
<sequence length="123" mass="12800">MEGSTDPLPADALPADLPTDLLPAYVLPALVERGLVPPGTPVGWSDSGPGQVALEGADRARVRVGGPAGHRGATAARRGEVVEVRIDRVEIVPPTPAAKPEPGPALPAVDHAAYRARRREGRR</sequence>
<accession>A0A852ZCJ3</accession>
<evidence type="ECO:0000313" key="3">
    <source>
        <dbReference type="Proteomes" id="UP000579605"/>
    </source>
</evidence>
<feature type="compositionally biased region" description="Basic residues" evidence="1">
    <location>
        <begin position="114"/>
        <end position="123"/>
    </location>
</feature>
<evidence type="ECO:0000313" key="2">
    <source>
        <dbReference type="EMBL" id="NYH90831.1"/>
    </source>
</evidence>
<organism evidence="2 3">
    <name type="scientific">Actinopolymorpha rutila</name>
    <dbReference type="NCBI Taxonomy" id="446787"/>
    <lineage>
        <taxon>Bacteria</taxon>
        <taxon>Bacillati</taxon>
        <taxon>Actinomycetota</taxon>
        <taxon>Actinomycetes</taxon>
        <taxon>Propionibacteriales</taxon>
        <taxon>Actinopolymorphaceae</taxon>
        <taxon>Actinopolymorpha</taxon>
    </lineage>
</organism>
<reference evidence="2 3" key="1">
    <citation type="submission" date="2020-07" db="EMBL/GenBank/DDBJ databases">
        <title>Sequencing the genomes of 1000 actinobacteria strains.</title>
        <authorList>
            <person name="Klenk H.-P."/>
        </authorList>
    </citation>
    <scope>NUCLEOTIDE SEQUENCE [LARGE SCALE GENOMIC DNA]</scope>
    <source>
        <strain evidence="2 3">DSM 18448</strain>
    </source>
</reference>
<keyword evidence="3" id="KW-1185">Reference proteome</keyword>
<feature type="region of interest" description="Disordered" evidence="1">
    <location>
        <begin position="93"/>
        <end position="123"/>
    </location>
</feature>
<proteinExistence type="predicted"/>
<dbReference type="Proteomes" id="UP000579605">
    <property type="component" value="Unassembled WGS sequence"/>
</dbReference>